<feature type="repeat" description="Solcar" evidence="11">
    <location>
        <begin position="224"/>
        <end position="309"/>
    </location>
</feature>
<dbReference type="GO" id="GO:0005743">
    <property type="term" value="C:mitochondrial inner membrane"/>
    <property type="evidence" value="ECO:0007669"/>
    <property type="project" value="UniProtKB-SubCell"/>
</dbReference>
<evidence type="ECO:0000256" key="7">
    <source>
        <dbReference type="ARBA" id="ARBA00023128"/>
    </source>
</evidence>
<evidence type="ECO:0000256" key="2">
    <source>
        <dbReference type="ARBA" id="ARBA00022448"/>
    </source>
</evidence>
<feature type="repeat" description="Solcar" evidence="11">
    <location>
        <begin position="140"/>
        <end position="220"/>
    </location>
</feature>
<reference evidence="13" key="1">
    <citation type="submission" date="2021-11" db="EMBL/GenBank/DDBJ databases">
        <authorList>
            <person name="Schell T."/>
        </authorList>
    </citation>
    <scope>NUCLEOTIDE SEQUENCE</scope>
    <source>
        <strain evidence="13">M5</strain>
    </source>
</reference>
<comment type="catalytic activity">
    <reaction evidence="9 10">
        <text>glycine(in) = glycine(out)</text>
        <dbReference type="Rhea" id="RHEA:70715"/>
        <dbReference type="ChEBI" id="CHEBI:57305"/>
    </reaction>
</comment>
<evidence type="ECO:0000313" key="13">
    <source>
        <dbReference type="EMBL" id="CAH0103407.1"/>
    </source>
</evidence>
<comment type="subcellular location">
    <subcellularLocation>
        <location evidence="1">Membrane</location>
        <topology evidence="1">Multi-pass membrane protein</topology>
    </subcellularLocation>
    <subcellularLocation>
        <location evidence="10">Mitochondrion inner membrane</location>
        <topology evidence="10">Multi-pass membrane protein</topology>
    </subcellularLocation>
</comment>
<dbReference type="Pfam" id="PF00153">
    <property type="entry name" value="Mito_carr"/>
    <property type="match status" value="3"/>
</dbReference>
<comment type="function">
    <text evidence="10">Mitochondrial glycine transporter that imports glycine into the mitochondrial matrix. Plays an important role in providing glycine for the first enzymatic step in heme biosynthesis, the condensation of glycine with succinyl-CoA to produce 5-aminolevulinate (ALA) in the miochondrial matrix.</text>
</comment>
<keyword evidence="2 10" id="KW-0813">Transport</keyword>
<keyword evidence="7 10" id="KW-0496">Mitochondrion</keyword>
<dbReference type="PANTHER" id="PTHR46181">
    <property type="entry name" value="MITOCHONDRIAL GLYCINE TRANSPORTER"/>
    <property type="match status" value="1"/>
</dbReference>
<evidence type="ECO:0000256" key="5">
    <source>
        <dbReference type="ARBA" id="ARBA00022792"/>
    </source>
</evidence>
<dbReference type="InterPro" id="IPR030847">
    <property type="entry name" value="Hem25/SLC25A38"/>
</dbReference>
<dbReference type="OrthoDB" id="1924968at2759"/>
<evidence type="ECO:0000256" key="12">
    <source>
        <dbReference type="SAM" id="Phobius"/>
    </source>
</evidence>
<dbReference type="EMBL" id="CAKKLH010000112">
    <property type="protein sequence ID" value="CAH0103407.1"/>
    <property type="molecule type" value="Genomic_DNA"/>
</dbReference>
<comment type="caution">
    <text evidence="13">The sequence shown here is derived from an EMBL/GenBank/DDBJ whole genome shotgun (WGS) entry which is preliminary data.</text>
</comment>
<name>A0A8J2RHX1_9CRUS</name>
<accession>A0A8J2RHX1</accession>
<evidence type="ECO:0000256" key="4">
    <source>
        <dbReference type="ARBA" id="ARBA00022737"/>
    </source>
</evidence>
<dbReference type="Gene3D" id="1.50.40.10">
    <property type="entry name" value="Mitochondrial carrier domain"/>
    <property type="match status" value="2"/>
</dbReference>
<evidence type="ECO:0000256" key="1">
    <source>
        <dbReference type="ARBA" id="ARBA00004141"/>
    </source>
</evidence>
<keyword evidence="3 10" id="KW-0812">Transmembrane</keyword>
<gene>
    <name evidence="13" type="ORF">DGAL_LOCUS5981</name>
</gene>
<dbReference type="PANTHER" id="PTHR46181:SF3">
    <property type="entry name" value="MITOCHONDRIAL GLYCINE TRANSPORTER"/>
    <property type="match status" value="1"/>
</dbReference>
<dbReference type="AlphaFoldDB" id="A0A8J2RHX1"/>
<keyword evidence="5 10" id="KW-0999">Mitochondrion inner membrane</keyword>
<evidence type="ECO:0000256" key="3">
    <source>
        <dbReference type="ARBA" id="ARBA00022692"/>
    </source>
</evidence>
<evidence type="ECO:0000256" key="6">
    <source>
        <dbReference type="ARBA" id="ARBA00022989"/>
    </source>
</evidence>
<keyword evidence="14" id="KW-1185">Reference proteome</keyword>
<evidence type="ECO:0000256" key="9">
    <source>
        <dbReference type="ARBA" id="ARBA00034060"/>
    </source>
</evidence>
<keyword evidence="8 10" id="KW-0472">Membrane</keyword>
<dbReference type="GO" id="GO:0015187">
    <property type="term" value="F:glycine transmembrane transporter activity"/>
    <property type="evidence" value="ECO:0007669"/>
    <property type="project" value="UniProtKB-UniRule"/>
</dbReference>
<sequence length="369" mass="41401">MAKCQQKGSRRIGCQIYHKYEPIKAEMNSTRKKRHVSFLGAFISGASSGACSTVLFQPFDVVKTRLQENAAHLTNKSTQNRGMMQIFSHIVRKEGPKTLWSGLIPSLWRCVPGVAIYFTSLEAMQSILMEEGNKSLDPWHALVVAASARCMAGVLLMPFTVIKTRFESGHFKYKNVTEALTSIYRIEGGRGLMTGLGATLARDVPFSAVYYAVYTQLKQFQTGSTMGKNFSCGLLAGIVASVVTHPADVIKTSMQLFPSRYQHRTREAILSVYRRLGVKGFFSGLMPRLVRRSLVSALSWTVYDRVRESNTQFLVYSISCIVSLDRHAIVSSGLEKSSSSFFDSHQLGEYYPHLLHDQKTGLYKKHYYI</sequence>
<evidence type="ECO:0000256" key="10">
    <source>
        <dbReference type="HAMAP-Rule" id="MF_03064"/>
    </source>
</evidence>
<evidence type="ECO:0000313" key="14">
    <source>
        <dbReference type="Proteomes" id="UP000789390"/>
    </source>
</evidence>
<protein>
    <recommendedName>
        <fullName evidence="10">Mitochondrial glycine transporter</fullName>
    </recommendedName>
    <alternativeName>
        <fullName evidence="10">Solute carrier family 25 member 38 homolog</fullName>
    </alternativeName>
</protein>
<feature type="transmembrane region" description="Helical" evidence="12">
    <location>
        <begin position="36"/>
        <end position="56"/>
    </location>
</feature>
<dbReference type="InterPro" id="IPR018108">
    <property type="entry name" value="MCP_transmembrane"/>
</dbReference>
<dbReference type="Proteomes" id="UP000789390">
    <property type="component" value="Unassembled WGS sequence"/>
</dbReference>
<feature type="repeat" description="Solcar" evidence="11">
    <location>
        <begin position="36"/>
        <end position="127"/>
    </location>
</feature>
<keyword evidence="6 10" id="KW-1133">Transmembrane helix</keyword>
<dbReference type="InterPro" id="IPR023395">
    <property type="entry name" value="MCP_dom_sf"/>
</dbReference>
<evidence type="ECO:0000256" key="8">
    <source>
        <dbReference type="ARBA" id="ARBA00023136"/>
    </source>
</evidence>
<dbReference type="PROSITE" id="PS50920">
    <property type="entry name" value="SOLCAR"/>
    <property type="match status" value="3"/>
</dbReference>
<proteinExistence type="inferred from homology"/>
<dbReference type="SUPFAM" id="SSF103506">
    <property type="entry name" value="Mitochondrial carrier"/>
    <property type="match status" value="1"/>
</dbReference>
<dbReference type="PRINTS" id="PR00926">
    <property type="entry name" value="MITOCARRIER"/>
</dbReference>
<organism evidence="13 14">
    <name type="scientific">Daphnia galeata</name>
    <dbReference type="NCBI Taxonomy" id="27404"/>
    <lineage>
        <taxon>Eukaryota</taxon>
        <taxon>Metazoa</taxon>
        <taxon>Ecdysozoa</taxon>
        <taxon>Arthropoda</taxon>
        <taxon>Crustacea</taxon>
        <taxon>Branchiopoda</taxon>
        <taxon>Diplostraca</taxon>
        <taxon>Cladocera</taxon>
        <taxon>Anomopoda</taxon>
        <taxon>Daphniidae</taxon>
        <taxon>Daphnia</taxon>
    </lineage>
</organism>
<evidence type="ECO:0000256" key="11">
    <source>
        <dbReference type="PROSITE-ProRule" id="PRU00282"/>
    </source>
</evidence>
<keyword evidence="4 10" id="KW-0677">Repeat</keyword>
<dbReference type="GO" id="GO:1904983">
    <property type="term" value="P:glycine import into mitochondrion"/>
    <property type="evidence" value="ECO:0007669"/>
    <property type="project" value="UniProtKB-UniRule"/>
</dbReference>
<comment type="similarity">
    <text evidence="10">Belongs to the mitochondrial carrier (TC 2.A.29) family. SLC25A38 subfamily.</text>
</comment>
<dbReference type="InterPro" id="IPR002067">
    <property type="entry name" value="MCP"/>
</dbReference>
<dbReference type="HAMAP" id="MF_03064">
    <property type="entry name" value="SLC25A38"/>
    <property type="match status" value="1"/>
</dbReference>